<organism evidence="3 4">
    <name type="scientific">Tangfeifania diversioriginum</name>
    <dbReference type="NCBI Taxonomy" id="1168035"/>
    <lineage>
        <taxon>Bacteria</taxon>
        <taxon>Pseudomonadati</taxon>
        <taxon>Bacteroidota</taxon>
        <taxon>Bacteroidia</taxon>
        <taxon>Marinilabiliales</taxon>
        <taxon>Prolixibacteraceae</taxon>
        <taxon>Tangfeifania</taxon>
    </lineage>
</organism>
<evidence type="ECO:0000313" key="3">
    <source>
        <dbReference type="EMBL" id="SHI71458.1"/>
    </source>
</evidence>
<dbReference type="STRING" id="1168035.SAMN05444280_10515"/>
<dbReference type="EMBL" id="FQZE01000005">
    <property type="protein sequence ID" value="SHI71458.1"/>
    <property type="molecule type" value="Genomic_DNA"/>
</dbReference>
<keyword evidence="2" id="KW-0812">Transmembrane</keyword>
<accession>A0A1M6DEP2</accession>
<keyword evidence="2" id="KW-1133">Transmembrane helix</keyword>
<reference evidence="3 4" key="1">
    <citation type="submission" date="2016-11" db="EMBL/GenBank/DDBJ databases">
        <authorList>
            <person name="Jaros S."/>
            <person name="Januszkiewicz K."/>
            <person name="Wedrychowicz H."/>
        </authorList>
    </citation>
    <scope>NUCLEOTIDE SEQUENCE [LARGE SCALE GENOMIC DNA]</scope>
    <source>
        <strain evidence="3 4">DSM 27063</strain>
    </source>
</reference>
<dbReference type="Proteomes" id="UP000184050">
    <property type="component" value="Unassembled WGS sequence"/>
</dbReference>
<dbReference type="InterPro" id="IPR010994">
    <property type="entry name" value="RuvA_2-like"/>
</dbReference>
<evidence type="ECO:0000256" key="2">
    <source>
        <dbReference type="SAM" id="Phobius"/>
    </source>
</evidence>
<dbReference type="RefSeq" id="WP_073166134.1">
    <property type="nucleotide sequence ID" value="NZ_FQZE01000005.1"/>
</dbReference>
<name>A0A1M6DEP2_9BACT</name>
<proteinExistence type="predicted"/>
<evidence type="ECO:0000256" key="1">
    <source>
        <dbReference type="SAM" id="MobiDB-lite"/>
    </source>
</evidence>
<dbReference type="InterPro" id="IPR051675">
    <property type="entry name" value="Endo/Exo/Phosphatase_dom_1"/>
</dbReference>
<dbReference type="PANTHER" id="PTHR21180">
    <property type="entry name" value="ENDONUCLEASE/EXONUCLEASE/PHOSPHATASE FAMILY DOMAIN-CONTAINING PROTEIN 1"/>
    <property type="match status" value="1"/>
</dbReference>
<evidence type="ECO:0000313" key="4">
    <source>
        <dbReference type="Proteomes" id="UP000184050"/>
    </source>
</evidence>
<dbReference type="OrthoDB" id="981124at2"/>
<dbReference type="Pfam" id="PF12836">
    <property type="entry name" value="HHH_3"/>
    <property type="match status" value="1"/>
</dbReference>
<sequence length="371" mass="42689">MEKPFRQLVKEYFRFSKSDRSGIIVLVVIILLLISGIIIVSNFNLKADYDFSEFKEALEEWERTKKRELDSKRLFTFNPNTITKEQLDSLSIPEFVKNNLLSYRSAGGKFESPTDLAKIYGMNDSIFKLIEKFIVIPESVPREEQPKPADTRELPKSYTGTFDPNSADSITLSEFGFNNFQASNLISYRKSGGFFSTSEDVLKIYGVDSAFFNIIKENIQIKTVPKNDFTKNEEKTVRVIKVELNSAGKAELMQLPGVGEVFAERILKYRDLLGGFYKKEQLLEVYNFPEETYSNIADNIVADSSRIKKIRVNFAEYSDLLRHPYFENEHVEALLDYREKNGPFRSFDQLIQSLPGDSVVFDAVKVYISCR</sequence>
<dbReference type="PANTHER" id="PTHR21180:SF32">
    <property type="entry name" value="ENDONUCLEASE_EXONUCLEASE_PHOSPHATASE FAMILY DOMAIN-CONTAINING PROTEIN 1"/>
    <property type="match status" value="1"/>
</dbReference>
<dbReference type="SUPFAM" id="SSF47781">
    <property type="entry name" value="RuvA domain 2-like"/>
    <property type="match status" value="4"/>
</dbReference>
<gene>
    <name evidence="3" type="ORF">SAMN05444280_10515</name>
</gene>
<dbReference type="Gene3D" id="1.10.150.280">
    <property type="entry name" value="AF1531-like domain"/>
    <property type="match status" value="1"/>
</dbReference>
<dbReference type="GO" id="GO:0015628">
    <property type="term" value="P:protein secretion by the type II secretion system"/>
    <property type="evidence" value="ECO:0007669"/>
    <property type="project" value="TreeGrafter"/>
</dbReference>
<feature type="transmembrane region" description="Helical" evidence="2">
    <location>
        <begin position="21"/>
        <end position="43"/>
    </location>
</feature>
<dbReference type="GO" id="GO:0015627">
    <property type="term" value="C:type II protein secretion system complex"/>
    <property type="evidence" value="ECO:0007669"/>
    <property type="project" value="TreeGrafter"/>
</dbReference>
<feature type="region of interest" description="Disordered" evidence="1">
    <location>
        <begin position="141"/>
        <end position="160"/>
    </location>
</feature>
<keyword evidence="4" id="KW-1185">Reference proteome</keyword>
<protein>
    <submittedName>
        <fullName evidence="3">DNA uptake protein ComE</fullName>
    </submittedName>
</protein>
<feature type="compositionally biased region" description="Basic and acidic residues" evidence="1">
    <location>
        <begin position="141"/>
        <end position="155"/>
    </location>
</feature>
<dbReference type="AlphaFoldDB" id="A0A1M6DEP2"/>
<keyword evidence="2" id="KW-0472">Membrane</keyword>